<dbReference type="EMBL" id="JBHSOW010000043">
    <property type="protein sequence ID" value="MFC5649937.1"/>
    <property type="molecule type" value="Genomic_DNA"/>
</dbReference>
<organism evidence="2 3">
    <name type="scientific">Paenibacillus solisilvae</name>
    <dbReference type="NCBI Taxonomy" id="2486751"/>
    <lineage>
        <taxon>Bacteria</taxon>
        <taxon>Bacillati</taxon>
        <taxon>Bacillota</taxon>
        <taxon>Bacilli</taxon>
        <taxon>Bacillales</taxon>
        <taxon>Paenibacillaceae</taxon>
        <taxon>Paenibacillus</taxon>
    </lineage>
</organism>
<sequence length="743" mass="84093">MIELTNGVIRVGISETDGSIRSIRDERSGMEYIAAGTGGDSFRLETDRETSGAFLNFSCKKSSTADKQEAELTWMAINGVKVNARITVAAGKDEIEFSCEADNEPGAGMISLEYPIIPDLRTITDEGKDDYVAHSFATGFKVRNPMANFEHEGPGLRFMPYPESFSGASMQFFSYYGMGRGGLYFAALDGEGYAKWLNFYKNRGGLLEASFIHGCEDIGPGKGLQIPYSVIVRPLEGKDWYEAADLYRSWAERQDWCAKGKLTERAEEEACRWLHEEIGVATFGINAGSDRTKWLHKYHEYIRTPMFHILGPDWTNAPQTFYKGVPGGFDDWFPTRFNRDNIDCMRDYGDKFAPFEFDYLFHFDGADGNRGKEAAQRFPEHKKSIDGYRFPFICPAHSYTQDLHIRRDETLQRSDQVDSIYYDISANNILKVCLDDSHGHPVGAGREIADAYKDNYIRTKEAMIKEAGKYVPMGTEMMNELYLDVLDYYQARAGAQPAAPLEGYLLRGLLKTGDAELIPMFTYVYHEYGALRMDGWGKLVEEIGTLYYFTVARTYLWGGLYELNYEYSPLEALDDGTENPPDEHYYPFEPRGYKFSADRARYLAMFAELRTGIGSKYLAYGRMLHPLDFECGKLRMNWFHYNHGKETKEYNDSGELTVDSVVHAAWRYKDESVGLFFANVSGECRKVTIDVGPEKLGLSATVCKRHVLQAGTAAAGCFDISLDEAGEIAFDIPQRSVILLEFS</sequence>
<keyword evidence="3" id="KW-1185">Reference proteome</keyword>
<dbReference type="Pfam" id="PF19773">
    <property type="entry name" value="DUF6259"/>
    <property type="match status" value="1"/>
</dbReference>
<dbReference type="Proteomes" id="UP001596047">
    <property type="component" value="Unassembled WGS sequence"/>
</dbReference>
<proteinExistence type="predicted"/>
<evidence type="ECO:0000313" key="3">
    <source>
        <dbReference type="Proteomes" id="UP001596047"/>
    </source>
</evidence>
<accession>A0ABW0VY45</accession>
<dbReference type="InterPro" id="IPR046226">
    <property type="entry name" value="DUF6259"/>
</dbReference>
<gene>
    <name evidence="2" type="ORF">ACFPYJ_12555</name>
</gene>
<reference evidence="3" key="1">
    <citation type="journal article" date="2019" name="Int. J. Syst. Evol. Microbiol.">
        <title>The Global Catalogue of Microorganisms (GCM) 10K type strain sequencing project: providing services to taxonomists for standard genome sequencing and annotation.</title>
        <authorList>
            <consortium name="The Broad Institute Genomics Platform"/>
            <consortium name="The Broad Institute Genome Sequencing Center for Infectious Disease"/>
            <person name="Wu L."/>
            <person name="Ma J."/>
        </authorList>
    </citation>
    <scope>NUCLEOTIDE SEQUENCE [LARGE SCALE GENOMIC DNA]</scope>
    <source>
        <strain evidence="3">CGMCC 1.3240</strain>
    </source>
</reference>
<feature type="domain" description="DUF6259" evidence="1">
    <location>
        <begin position="225"/>
        <end position="529"/>
    </location>
</feature>
<evidence type="ECO:0000259" key="1">
    <source>
        <dbReference type="Pfam" id="PF19773"/>
    </source>
</evidence>
<dbReference type="RefSeq" id="WP_379188492.1">
    <property type="nucleotide sequence ID" value="NZ_JBHSOW010000043.1"/>
</dbReference>
<protein>
    <submittedName>
        <fullName evidence="2">DUF6259 domain-containing protein</fullName>
    </submittedName>
</protein>
<name>A0ABW0VY45_9BACL</name>
<comment type="caution">
    <text evidence="2">The sequence shown here is derived from an EMBL/GenBank/DDBJ whole genome shotgun (WGS) entry which is preliminary data.</text>
</comment>
<evidence type="ECO:0000313" key="2">
    <source>
        <dbReference type="EMBL" id="MFC5649937.1"/>
    </source>
</evidence>